<dbReference type="InterPro" id="IPR050317">
    <property type="entry name" value="Plant_Fungal_Acyltransferase"/>
</dbReference>
<dbReference type="AlphaFoldDB" id="A0A2G5E4H9"/>
<proteinExistence type="inferred from homology"/>
<dbReference type="STRING" id="218851.A0A2G5E4H9"/>
<dbReference type="OrthoDB" id="671439at2759"/>
<dbReference type="InParanoid" id="A0A2G5E4H9"/>
<organism evidence="2 3">
    <name type="scientific">Aquilegia coerulea</name>
    <name type="common">Rocky mountain columbine</name>
    <dbReference type="NCBI Taxonomy" id="218851"/>
    <lineage>
        <taxon>Eukaryota</taxon>
        <taxon>Viridiplantae</taxon>
        <taxon>Streptophyta</taxon>
        <taxon>Embryophyta</taxon>
        <taxon>Tracheophyta</taxon>
        <taxon>Spermatophyta</taxon>
        <taxon>Magnoliopsida</taxon>
        <taxon>Ranunculales</taxon>
        <taxon>Ranunculaceae</taxon>
        <taxon>Thalictroideae</taxon>
        <taxon>Aquilegia</taxon>
    </lineage>
</organism>
<dbReference type="Proteomes" id="UP000230069">
    <property type="component" value="Unassembled WGS sequence"/>
</dbReference>
<dbReference type="EMBL" id="KZ305029">
    <property type="protein sequence ID" value="PIA50640.1"/>
    <property type="molecule type" value="Genomic_DNA"/>
</dbReference>
<sequence>MPITPKELNVSIHRSSLITPLKETERKSMFLSNMDFIVNFRIGSIFFFSKNPDFPPETVVETLETAYRKLLVTYDYAAGRLKTDEQGRLEIDCNSAGAGFIVASSELSLEDLGDLPSANPNYQKLAVTQLKGFDVNDQPLLILQITSFKCGSFSLGVTFNHMMFDGIGYRIFLDNLASLARNQPLSIVPINNRQLLSARIPPQPTFPHPELSKLNGPLKGIVLEPFLPSIHKIQSKTFHLSSSDIINLKDKAKMTDEGSNTYMVTDFNVILAHIWRCMSLATNTGNEPEKMYSLAVAYNFRHRLRPRLPSSYSGNAIYSVKPTTTCNELEVGPFSRLVQMIAQSEKQLTDEYIRSAIDYIELNKGTIIGDVFVTIVSRLGYLDTAYPWGKPMWIFPAFDNQVVNIVFVIPDIEGRSSTPSVNIVVSLQAKEMEKFQGFYDRFLGKI</sequence>
<comment type="similarity">
    <text evidence="1">Belongs to the plant acyltransferase family.</text>
</comment>
<name>A0A2G5E4H9_AQUCA</name>
<keyword evidence="3" id="KW-1185">Reference proteome</keyword>
<dbReference type="FunCoup" id="A0A2G5E4H9">
    <property type="interactions" value="59"/>
</dbReference>
<evidence type="ECO:0000256" key="1">
    <source>
        <dbReference type="ARBA" id="ARBA00009861"/>
    </source>
</evidence>
<dbReference type="SUPFAM" id="SSF52777">
    <property type="entry name" value="CoA-dependent acyltransferases"/>
    <property type="match status" value="1"/>
</dbReference>
<dbReference type="InterPro" id="IPR023213">
    <property type="entry name" value="CAT-like_dom_sf"/>
</dbReference>
<reference evidence="2 3" key="1">
    <citation type="submission" date="2017-09" db="EMBL/GenBank/DDBJ databases">
        <title>WGS assembly of Aquilegia coerulea Goldsmith.</title>
        <authorList>
            <person name="Hodges S."/>
            <person name="Kramer E."/>
            <person name="Nordborg M."/>
            <person name="Tomkins J."/>
            <person name="Borevitz J."/>
            <person name="Derieg N."/>
            <person name="Yan J."/>
            <person name="Mihaltcheva S."/>
            <person name="Hayes R.D."/>
            <person name="Rokhsar D."/>
        </authorList>
    </citation>
    <scope>NUCLEOTIDE SEQUENCE [LARGE SCALE GENOMIC DNA]</scope>
    <source>
        <strain evidence="3">cv. Goldsmith</strain>
    </source>
</reference>
<gene>
    <name evidence="2" type="ORF">AQUCO_01200091v1</name>
</gene>
<dbReference type="PANTHER" id="PTHR31642:SF189">
    <property type="entry name" value="ACYLTRANSFERASE GLAUCE"/>
    <property type="match status" value="1"/>
</dbReference>
<accession>A0A2G5E4H9</accession>
<dbReference type="Pfam" id="PF02458">
    <property type="entry name" value="Transferase"/>
    <property type="match status" value="1"/>
</dbReference>
<protein>
    <submittedName>
        <fullName evidence="2">Uncharacterized protein</fullName>
    </submittedName>
</protein>
<evidence type="ECO:0000313" key="3">
    <source>
        <dbReference type="Proteomes" id="UP000230069"/>
    </source>
</evidence>
<evidence type="ECO:0000313" key="2">
    <source>
        <dbReference type="EMBL" id="PIA50640.1"/>
    </source>
</evidence>
<dbReference type="PANTHER" id="PTHR31642">
    <property type="entry name" value="TRICHOTHECENE 3-O-ACETYLTRANSFERASE"/>
    <property type="match status" value="1"/>
</dbReference>
<dbReference type="Gene3D" id="3.30.559.10">
    <property type="entry name" value="Chloramphenicol acetyltransferase-like domain"/>
    <property type="match status" value="2"/>
</dbReference>
<dbReference type="GO" id="GO:0016747">
    <property type="term" value="F:acyltransferase activity, transferring groups other than amino-acyl groups"/>
    <property type="evidence" value="ECO:0007669"/>
    <property type="project" value="TreeGrafter"/>
</dbReference>